<name>A0ABM1VYW5_APLCA</name>
<sequence>MCRGEPLTDTGKRLQLLKILSLTLLPILGLWAFTVYSLSDSIQGKSDIEQTQYAVEFSVEIGMFLDRIQRERDMSVLYLSILGPETKTFLMNEYLLTDQALDHLSDWPVRNDIQPIFQSRKEFKKFLNEHRQNLDPSNYDIYVEMEFYSFLIERFIEWMYGAIKESNMASIWKILVAYQKIVTVMEHIGIERALGTVRNYYLWVLQSILLFSCIYKKKNFLQKPKNLSFYALNRGNPVSLSQECSPLEIVNLLNNLYTEIDQRLDHHDVYKVEAINDSYMVASGLPTRIGNRHSAEVANLALDLLSMVVDNRFSTPLDRMIQLRIGMNTGPCMAGIVGTIMPRYCLFGDAVNTASRMKSYGSGESQDSSLSTLIVQQCYNSRKFSMFALHGSKNTQVSLASQLGHSDKTEGEAGGLSTMRSPATRPKSDNLSRSSIHENVVGGPGGGGGTGGPGEVGGKKSLHRFFIHPENMTLHTVSEVAEKTGGKEGSKDVKGVLESAEGDQDADDEGEHESREGDNDTGSHNRATGKADESERPESVATPIKDGE</sequence>
<dbReference type="SMART" id="SM00044">
    <property type="entry name" value="CYCc"/>
    <property type="match status" value="1"/>
</dbReference>
<evidence type="ECO:0000256" key="1">
    <source>
        <dbReference type="ARBA" id="ARBA00004370"/>
    </source>
</evidence>
<dbReference type="Pfam" id="PF00211">
    <property type="entry name" value="Guanylate_cyc"/>
    <property type="match status" value="1"/>
</dbReference>
<feature type="compositionally biased region" description="Basic and acidic residues" evidence="7">
    <location>
        <begin position="480"/>
        <end position="495"/>
    </location>
</feature>
<gene>
    <name evidence="11" type="primary">LOC106012760</name>
</gene>
<dbReference type="InterPro" id="IPR050401">
    <property type="entry name" value="Cyclic_nucleotide_synthase"/>
</dbReference>
<dbReference type="PROSITE" id="PS50125">
    <property type="entry name" value="GUANYLATE_CYCLASE_2"/>
    <property type="match status" value="1"/>
</dbReference>
<dbReference type="RefSeq" id="XP_035827608.1">
    <property type="nucleotide sequence ID" value="XM_035971715.1"/>
</dbReference>
<dbReference type="InterPro" id="IPR013587">
    <property type="entry name" value="Nitrate/nitrite_sensing"/>
</dbReference>
<keyword evidence="3" id="KW-0547">Nucleotide-binding</keyword>
<dbReference type="GeneID" id="106012760"/>
<dbReference type="Proteomes" id="UP000694888">
    <property type="component" value="Unplaced"/>
</dbReference>
<evidence type="ECO:0000313" key="10">
    <source>
        <dbReference type="Proteomes" id="UP000694888"/>
    </source>
</evidence>
<dbReference type="SUPFAM" id="SSF55073">
    <property type="entry name" value="Nucleotide cyclase"/>
    <property type="match status" value="1"/>
</dbReference>
<keyword evidence="4 8" id="KW-1133">Transmembrane helix</keyword>
<feature type="compositionally biased region" description="Basic and acidic residues" evidence="7">
    <location>
        <begin position="512"/>
        <end position="538"/>
    </location>
</feature>
<protein>
    <submittedName>
        <fullName evidence="11">Uncharacterized protein LOC106012760</fullName>
    </submittedName>
</protein>
<evidence type="ECO:0000256" key="6">
    <source>
        <dbReference type="ARBA" id="ARBA00023239"/>
    </source>
</evidence>
<keyword evidence="2 8" id="KW-0812">Transmembrane</keyword>
<dbReference type="InterPro" id="IPR001054">
    <property type="entry name" value="A/G_cyclase"/>
</dbReference>
<feature type="region of interest" description="Disordered" evidence="7">
    <location>
        <begin position="404"/>
        <end position="460"/>
    </location>
</feature>
<keyword evidence="10" id="KW-1185">Reference proteome</keyword>
<dbReference type="CDD" id="cd07302">
    <property type="entry name" value="CHD"/>
    <property type="match status" value="1"/>
</dbReference>
<evidence type="ECO:0000256" key="7">
    <source>
        <dbReference type="SAM" id="MobiDB-lite"/>
    </source>
</evidence>
<evidence type="ECO:0000259" key="9">
    <source>
        <dbReference type="PROSITE" id="PS50125"/>
    </source>
</evidence>
<dbReference type="PANTHER" id="PTHR11920">
    <property type="entry name" value="GUANYLYL CYCLASE"/>
    <property type="match status" value="1"/>
</dbReference>
<comment type="subcellular location">
    <subcellularLocation>
        <location evidence="1">Membrane</location>
    </subcellularLocation>
</comment>
<reference evidence="11" key="1">
    <citation type="submission" date="2025-08" db="UniProtKB">
        <authorList>
            <consortium name="RefSeq"/>
        </authorList>
    </citation>
    <scope>IDENTIFICATION</scope>
</reference>
<dbReference type="Pfam" id="PF08376">
    <property type="entry name" value="NIT"/>
    <property type="match status" value="1"/>
</dbReference>
<accession>A0ABM1VYW5</accession>
<dbReference type="PANTHER" id="PTHR11920:SF335">
    <property type="entry name" value="GUANYLATE CYCLASE"/>
    <property type="match status" value="1"/>
</dbReference>
<feature type="domain" description="Guanylate cyclase" evidence="9">
    <location>
        <begin position="226"/>
        <end position="358"/>
    </location>
</feature>
<keyword evidence="6" id="KW-0456">Lyase</keyword>
<evidence type="ECO:0000256" key="8">
    <source>
        <dbReference type="SAM" id="Phobius"/>
    </source>
</evidence>
<proteinExistence type="predicted"/>
<keyword evidence="5 8" id="KW-0472">Membrane</keyword>
<evidence type="ECO:0000256" key="5">
    <source>
        <dbReference type="ARBA" id="ARBA00023136"/>
    </source>
</evidence>
<feature type="compositionally biased region" description="Acidic residues" evidence="7">
    <location>
        <begin position="500"/>
        <end position="511"/>
    </location>
</feature>
<dbReference type="Gene3D" id="3.30.70.1230">
    <property type="entry name" value="Nucleotide cyclase"/>
    <property type="match status" value="1"/>
</dbReference>
<evidence type="ECO:0000313" key="11">
    <source>
        <dbReference type="RefSeq" id="XP_035827608.1"/>
    </source>
</evidence>
<feature type="transmembrane region" description="Helical" evidence="8">
    <location>
        <begin position="16"/>
        <end position="38"/>
    </location>
</feature>
<evidence type="ECO:0000256" key="2">
    <source>
        <dbReference type="ARBA" id="ARBA00022692"/>
    </source>
</evidence>
<dbReference type="InterPro" id="IPR029787">
    <property type="entry name" value="Nucleotide_cyclase"/>
</dbReference>
<evidence type="ECO:0000256" key="4">
    <source>
        <dbReference type="ARBA" id="ARBA00022989"/>
    </source>
</evidence>
<evidence type="ECO:0000256" key="3">
    <source>
        <dbReference type="ARBA" id="ARBA00022741"/>
    </source>
</evidence>
<organism evidence="10 11">
    <name type="scientific">Aplysia californica</name>
    <name type="common">California sea hare</name>
    <dbReference type="NCBI Taxonomy" id="6500"/>
    <lineage>
        <taxon>Eukaryota</taxon>
        <taxon>Metazoa</taxon>
        <taxon>Spiralia</taxon>
        <taxon>Lophotrochozoa</taxon>
        <taxon>Mollusca</taxon>
        <taxon>Gastropoda</taxon>
        <taxon>Heterobranchia</taxon>
        <taxon>Euthyneura</taxon>
        <taxon>Tectipleura</taxon>
        <taxon>Aplysiida</taxon>
        <taxon>Aplysioidea</taxon>
        <taxon>Aplysiidae</taxon>
        <taxon>Aplysia</taxon>
    </lineage>
</organism>
<feature type="compositionally biased region" description="Gly residues" evidence="7">
    <location>
        <begin position="442"/>
        <end position="456"/>
    </location>
</feature>
<feature type="region of interest" description="Disordered" evidence="7">
    <location>
        <begin position="480"/>
        <end position="548"/>
    </location>
</feature>